<keyword evidence="2" id="KW-0472">Membrane</keyword>
<name>A0A167QWR4_CALVF</name>
<dbReference type="OrthoDB" id="2960209at2759"/>
<accession>A0A167QWR4</accession>
<evidence type="ECO:0000256" key="2">
    <source>
        <dbReference type="SAM" id="Phobius"/>
    </source>
</evidence>
<feature type="compositionally biased region" description="Low complexity" evidence="1">
    <location>
        <begin position="104"/>
        <end position="122"/>
    </location>
</feature>
<reference evidence="3 4" key="1">
    <citation type="journal article" date="2016" name="Mol. Biol. Evol.">
        <title>Comparative Genomics of Early-Diverging Mushroom-Forming Fungi Provides Insights into the Origins of Lignocellulose Decay Capabilities.</title>
        <authorList>
            <person name="Nagy L.G."/>
            <person name="Riley R."/>
            <person name="Tritt A."/>
            <person name="Adam C."/>
            <person name="Daum C."/>
            <person name="Floudas D."/>
            <person name="Sun H."/>
            <person name="Yadav J.S."/>
            <person name="Pangilinan J."/>
            <person name="Larsson K.H."/>
            <person name="Matsuura K."/>
            <person name="Barry K."/>
            <person name="Labutti K."/>
            <person name="Kuo R."/>
            <person name="Ohm R.A."/>
            <person name="Bhattacharya S.S."/>
            <person name="Shirouzu T."/>
            <person name="Yoshinaga Y."/>
            <person name="Martin F.M."/>
            <person name="Grigoriev I.V."/>
            <person name="Hibbett D.S."/>
        </authorList>
    </citation>
    <scope>NUCLEOTIDE SEQUENCE [LARGE SCALE GENOMIC DNA]</scope>
    <source>
        <strain evidence="3 4">TUFC12733</strain>
    </source>
</reference>
<keyword evidence="4" id="KW-1185">Reference proteome</keyword>
<evidence type="ECO:0000256" key="1">
    <source>
        <dbReference type="SAM" id="MobiDB-lite"/>
    </source>
</evidence>
<dbReference type="Proteomes" id="UP000076738">
    <property type="component" value="Unassembled WGS sequence"/>
</dbReference>
<organism evidence="3 4">
    <name type="scientific">Calocera viscosa (strain TUFC12733)</name>
    <dbReference type="NCBI Taxonomy" id="1330018"/>
    <lineage>
        <taxon>Eukaryota</taxon>
        <taxon>Fungi</taxon>
        <taxon>Dikarya</taxon>
        <taxon>Basidiomycota</taxon>
        <taxon>Agaricomycotina</taxon>
        <taxon>Dacrymycetes</taxon>
        <taxon>Dacrymycetales</taxon>
        <taxon>Dacrymycetaceae</taxon>
        <taxon>Calocera</taxon>
    </lineage>
</organism>
<feature type="region of interest" description="Disordered" evidence="1">
    <location>
        <begin position="81"/>
        <end position="160"/>
    </location>
</feature>
<gene>
    <name evidence="3" type="ORF">CALVIDRAFT_533965</name>
</gene>
<dbReference type="AlphaFoldDB" id="A0A167QWR4"/>
<dbReference type="EMBL" id="KV417270">
    <property type="protein sequence ID" value="KZP00323.1"/>
    <property type="molecule type" value="Genomic_DNA"/>
</dbReference>
<evidence type="ECO:0000313" key="4">
    <source>
        <dbReference type="Proteomes" id="UP000076738"/>
    </source>
</evidence>
<keyword evidence="2" id="KW-0812">Transmembrane</keyword>
<evidence type="ECO:0000313" key="3">
    <source>
        <dbReference type="EMBL" id="KZP00323.1"/>
    </source>
</evidence>
<proteinExistence type="predicted"/>
<feature type="transmembrane region" description="Helical" evidence="2">
    <location>
        <begin position="43"/>
        <end position="61"/>
    </location>
</feature>
<sequence length="160" mass="18184">MQSRFHQSWSFLHNHPAAQVPPTAQAFQPGFQRAMWHGYHRRGPSRVLWFLIGGGVFAWWYHHNERKQAIKQGKVPEAWGWHGQHGQCGNKWGRDRWLENENQQQQPTPVAPVAAGTAAAVATDEKAQPTPAAPVPQQIDPWEAERQKMKQVGQQSMDAV</sequence>
<protein>
    <submittedName>
        <fullName evidence="3">Uncharacterized protein</fullName>
    </submittedName>
</protein>
<keyword evidence="2" id="KW-1133">Transmembrane helix</keyword>